<name>A0A6D2J4P5_9BRAS</name>
<dbReference type="AlphaFoldDB" id="A0A6D2J4P5"/>
<feature type="domain" description="J" evidence="2">
    <location>
        <begin position="65"/>
        <end position="129"/>
    </location>
</feature>
<feature type="region of interest" description="Disordered" evidence="1">
    <location>
        <begin position="123"/>
        <end position="232"/>
    </location>
</feature>
<feature type="compositionally biased region" description="Basic and acidic residues" evidence="1">
    <location>
        <begin position="123"/>
        <end position="139"/>
    </location>
</feature>
<dbReference type="PRINTS" id="PR00625">
    <property type="entry name" value="JDOMAIN"/>
</dbReference>
<feature type="compositionally biased region" description="Basic and acidic residues" evidence="1">
    <location>
        <begin position="156"/>
        <end position="171"/>
    </location>
</feature>
<dbReference type="PANTHER" id="PTHR44137">
    <property type="entry name" value="BNAC03G44070D PROTEIN"/>
    <property type="match status" value="1"/>
</dbReference>
<reference evidence="3" key="1">
    <citation type="submission" date="2020-01" db="EMBL/GenBank/DDBJ databases">
        <authorList>
            <person name="Mishra B."/>
        </authorList>
    </citation>
    <scope>NUCLEOTIDE SEQUENCE [LARGE SCALE GENOMIC DNA]</scope>
</reference>
<proteinExistence type="predicted"/>
<sequence>MECNKEEARRALAIADRKLSENDYNGAQKFASKAQKMYPKLDGLKQVLAITHVYICGSNGGDESDWYGILGVDPLAVEETLKRQYKRLALLLHPDKNRFHGAEGAFKMVSDAWRLLSDKDKRSEYDRKRRRDEIPQEKSRRPKNKPASSDGANQEAQEKIKEWLEKARKDTAAAFASARPQNEPPSSSPTSSSHKRRRDESSRKRRRDEIPQKRSKRPKNEPASSDGANQEARERFIEWFEKAREDVAAGVAAAKINSQHYY</sequence>
<dbReference type="SUPFAM" id="SSF46565">
    <property type="entry name" value="Chaperone J-domain"/>
    <property type="match status" value="1"/>
</dbReference>
<organism evidence="3 4">
    <name type="scientific">Microthlaspi erraticum</name>
    <dbReference type="NCBI Taxonomy" id="1685480"/>
    <lineage>
        <taxon>Eukaryota</taxon>
        <taxon>Viridiplantae</taxon>
        <taxon>Streptophyta</taxon>
        <taxon>Embryophyta</taxon>
        <taxon>Tracheophyta</taxon>
        <taxon>Spermatophyta</taxon>
        <taxon>Magnoliopsida</taxon>
        <taxon>eudicotyledons</taxon>
        <taxon>Gunneridae</taxon>
        <taxon>Pentapetalae</taxon>
        <taxon>rosids</taxon>
        <taxon>malvids</taxon>
        <taxon>Brassicales</taxon>
        <taxon>Brassicaceae</taxon>
        <taxon>Coluteocarpeae</taxon>
        <taxon>Microthlaspi</taxon>
    </lineage>
</organism>
<evidence type="ECO:0000256" key="1">
    <source>
        <dbReference type="SAM" id="MobiDB-lite"/>
    </source>
</evidence>
<feature type="compositionally biased region" description="Basic and acidic residues" evidence="1">
    <location>
        <begin position="198"/>
        <end position="212"/>
    </location>
</feature>
<dbReference type="InterPro" id="IPR036869">
    <property type="entry name" value="J_dom_sf"/>
</dbReference>
<keyword evidence="4" id="KW-1185">Reference proteome</keyword>
<evidence type="ECO:0000313" key="4">
    <source>
        <dbReference type="Proteomes" id="UP000467841"/>
    </source>
</evidence>
<evidence type="ECO:0000259" key="2">
    <source>
        <dbReference type="PROSITE" id="PS50076"/>
    </source>
</evidence>
<gene>
    <name evidence="3" type="ORF">MERR_LOCUS19344</name>
</gene>
<dbReference type="Gene3D" id="1.10.287.110">
    <property type="entry name" value="DnaJ domain"/>
    <property type="match status" value="1"/>
</dbReference>
<feature type="compositionally biased region" description="Polar residues" evidence="1">
    <location>
        <begin position="146"/>
        <end position="155"/>
    </location>
</feature>
<dbReference type="CDD" id="cd06257">
    <property type="entry name" value="DnaJ"/>
    <property type="match status" value="1"/>
</dbReference>
<dbReference type="Proteomes" id="UP000467841">
    <property type="component" value="Unassembled WGS sequence"/>
</dbReference>
<dbReference type="EMBL" id="CACVBM020001118">
    <property type="protein sequence ID" value="CAA7032109.1"/>
    <property type="molecule type" value="Genomic_DNA"/>
</dbReference>
<protein>
    <recommendedName>
        <fullName evidence="2">J domain-containing protein</fullName>
    </recommendedName>
</protein>
<dbReference type="PANTHER" id="PTHR44137:SF32">
    <property type="entry name" value="DNAJ HEAT SHOCK AMINO-TERMINAL DOMAIN PROTEIN"/>
    <property type="match status" value="1"/>
</dbReference>
<evidence type="ECO:0000313" key="3">
    <source>
        <dbReference type="EMBL" id="CAA7032109.1"/>
    </source>
</evidence>
<dbReference type="SMART" id="SM00271">
    <property type="entry name" value="DnaJ"/>
    <property type="match status" value="1"/>
</dbReference>
<accession>A0A6D2J4P5</accession>
<dbReference type="InterPro" id="IPR001623">
    <property type="entry name" value="DnaJ_domain"/>
</dbReference>
<dbReference type="PROSITE" id="PS50076">
    <property type="entry name" value="DNAJ_2"/>
    <property type="match status" value="1"/>
</dbReference>
<comment type="caution">
    <text evidence="3">The sequence shown here is derived from an EMBL/GenBank/DDBJ whole genome shotgun (WGS) entry which is preliminary data.</text>
</comment>
<dbReference type="Pfam" id="PF00226">
    <property type="entry name" value="DnaJ"/>
    <property type="match status" value="1"/>
</dbReference>
<dbReference type="OrthoDB" id="10250354at2759"/>